<reference evidence="3" key="1">
    <citation type="submission" date="2020-02" db="EMBL/GenBank/DDBJ databases">
        <title>Draft genome sequence of Candidatus Afipia apatlaquensis IBT-C3, a potential strain for decolorization of textile dyes.</title>
        <authorList>
            <person name="Sanchez-Reyes A."/>
            <person name="Breton-Deval L."/>
            <person name="Mangelson H."/>
            <person name="Sanchez-Flores A."/>
        </authorList>
    </citation>
    <scope>NUCLEOTIDE SEQUENCE [LARGE SCALE GENOMIC DNA]</scope>
    <source>
        <strain evidence="3">IBT-C3</strain>
    </source>
</reference>
<accession>A0A7C9RHL5</accession>
<dbReference type="InterPro" id="IPR035901">
    <property type="entry name" value="GIY-YIG_endonuc_sf"/>
</dbReference>
<dbReference type="PROSITE" id="PS50164">
    <property type="entry name" value="GIY_YIG"/>
    <property type="match status" value="1"/>
</dbReference>
<name>A0A7C9RHL5_9BRAD</name>
<evidence type="ECO:0000256" key="1">
    <source>
        <dbReference type="ARBA" id="ARBA00007435"/>
    </source>
</evidence>
<organism evidence="3 4">
    <name type="scientific">Candidatus Afipia apatlaquensis</name>
    <dbReference type="NCBI Taxonomy" id="2712852"/>
    <lineage>
        <taxon>Bacteria</taxon>
        <taxon>Pseudomonadati</taxon>
        <taxon>Pseudomonadota</taxon>
        <taxon>Alphaproteobacteria</taxon>
        <taxon>Hyphomicrobiales</taxon>
        <taxon>Nitrobacteraceae</taxon>
        <taxon>Afipia</taxon>
    </lineage>
</organism>
<evidence type="ECO:0000313" key="3">
    <source>
        <dbReference type="EMBL" id="NGX97665.1"/>
    </source>
</evidence>
<dbReference type="InterPro" id="IPR050190">
    <property type="entry name" value="UPF0213_domain"/>
</dbReference>
<keyword evidence="4" id="KW-1185">Reference proteome</keyword>
<protein>
    <submittedName>
        <fullName evidence="3">GIY-YIG nuclease family protein</fullName>
    </submittedName>
</protein>
<comment type="similarity">
    <text evidence="1">Belongs to the UPF0213 family.</text>
</comment>
<dbReference type="Pfam" id="PF01541">
    <property type="entry name" value="GIY-YIG"/>
    <property type="match status" value="1"/>
</dbReference>
<feature type="domain" description="GIY-YIG" evidence="2">
    <location>
        <begin position="1"/>
        <end position="82"/>
    </location>
</feature>
<dbReference type="AlphaFoldDB" id="A0A7C9RHL5"/>
<dbReference type="Gene3D" id="3.40.1440.10">
    <property type="entry name" value="GIY-YIG endonuclease"/>
    <property type="match status" value="1"/>
</dbReference>
<dbReference type="Proteomes" id="UP000480266">
    <property type="component" value="Unassembled WGS sequence"/>
</dbReference>
<dbReference type="PANTHER" id="PTHR34477:SF5">
    <property type="entry name" value="BSL5627 PROTEIN"/>
    <property type="match status" value="1"/>
</dbReference>
<dbReference type="EMBL" id="JAAMRR010001089">
    <property type="protein sequence ID" value="NGX97665.1"/>
    <property type="molecule type" value="Genomic_DNA"/>
</dbReference>
<proteinExistence type="inferred from homology"/>
<dbReference type="InterPro" id="IPR000305">
    <property type="entry name" value="GIY-YIG_endonuc"/>
</dbReference>
<evidence type="ECO:0000259" key="2">
    <source>
        <dbReference type="PROSITE" id="PS50164"/>
    </source>
</evidence>
<evidence type="ECO:0000313" key="4">
    <source>
        <dbReference type="Proteomes" id="UP000480266"/>
    </source>
</evidence>
<dbReference type="SUPFAM" id="SSF82771">
    <property type="entry name" value="GIY-YIG endonuclease"/>
    <property type="match status" value="1"/>
</dbReference>
<comment type="caution">
    <text evidence="3">The sequence shown here is derived from an EMBL/GenBank/DDBJ whole genome shotgun (WGS) entry which is preliminary data.</text>
</comment>
<sequence>MIRKWLEATSILASAPNGILYVGVTSDLVRRVHEHRAGVVDGFIKKYGIKRLVYFEQYEDIQTAIQREHNMKHWPRKWKVRLILAENPEWTDLYETIA</sequence>
<dbReference type="CDD" id="cd10448">
    <property type="entry name" value="GIY-YIG_unchar_3"/>
    <property type="match status" value="1"/>
</dbReference>
<gene>
    <name evidence="3" type="ORF">G4V63_21395</name>
</gene>
<dbReference type="PANTHER" id="PTHR34477">
    <property type="entry name" value="UPF0213 PROTEIN YHBQ"/>
    <property type="match status" value="1"/>
</dbReference>